<dbReference type="EMBL" id="CAJOBD010000008">
    <property type="protein sequence ID" value="CAF3529833.1"/>
    <property type="molecule type" value="Genomic_DNA"/>
</dbReference>
<evidence type="ECO:0000313" key="2">
    <source>
        <dbReference type="EMBL" id="CAF3529833.1"/>
    </source>
</evidence>
<comment type="caution">
    <text evidence="1">The sequence shown here is derived from an EMBL/GenBank/DDBJ whole genome shotgun (WGS) entry which is preliminary data.</text>
</comment>
<dbReference type="EMBL" id="CAJNOT010000006">
    <property type="protein sequence ID" value="CAF0762770.1"/>
    <property type="molecule type" value="Genomic_DNA"/>
</dbReference>
<dbReference type="Proteomes" id="UP000663836">
    <property type="component" value="Unassembled WGS sequence"/>
</dbReference>
<proteinExistence type="predicted"/>
<gene>
    <name evidence="2" type="ORF">JBS370_LOCUS310</name>
    <name evidence="1" type="ORF">ZHD862_LOCUS423</name>
</gene>
<name>A0A813Q6B6_9BILA</name>
<accession>A0A813Q6B6</accession>
<organism evidence="1 3">
    <name type="scientific">Rotaria sordida</name>
    <dbReference type="NCBI Taxonomy" id="392033"/>
    <lineage>
        <taxon>Eukaryota</taxon>
        <taxon>Metazoa</taxon>
        <taxon>Spiralia</taxon>
        <taxon>Gnathifera</taxon>
        <taxon>Rotifera</taxon>
        <taxon>Eurotatoria</taxon>
        <taxon>Bdelloidea</taxon>
        <taxon>Philodinida</taxon>
        <taxon>Philodinidae</taxon>
        <taxon>Rotaria</taxon>
    </lineage>
</organism>
<dbReference type="AlphaFoldDB" id="A0A813Q6B6"/>
<sequence length="275" mass="31008">MPCRSQKVLCNKKKSNSSNTGTDQLIPLNMNACNQTQSNIISHLESIGNLIINELTGSERNRLKQQLLISCISNTNPIHNLPFSSSKTNLKQVLTDLHTYDCHTQRQYRTVGIGDNDINISISKTNVNQLDITTTQNNNTNILNNEIQLSTITKRKKRQINHLNLLQINEPKNNTSNIITRTICTRSSKLNSLNNNQEQSNSVILHRTRKRRLSLINPSTPSNNNVVDNTIEESHLDLQKNIGNDVSGIKVSRKKLQSSVPLLTSIEYSKTINDF</sequence>
<evidence type="ECO:0000313" key="3">
    <source>
        <dbReference type="Proteomes" id="UP000663864"/>
    </source>
</evidence>
<evidence type="ECO:0000313" key="1">
    <source>
        <dbReference type="EMBL" id="CAF0762770.1"/>
    </source>
</evidence>
<protein>
    <submittedName>
        <fullName evidence="1">Uncharacterized protein</fullName>
    </submittedName>
</protein>
<reference evidence="1" key="1">
    <citation type="submission" date="2021-02" db="EMBL/GenBank/DDBJ databases">
        <authorList>
            <person name="Nowell W R."/>
        </authorList>
    </citation>
    <scope>NUCLEOTIDE SEQUENCE</scope>
</reference>
<dbReference type="Proteomes" id="UP000663864">
    <property type="component" value="Unassembled WGS sequence"/>
</dbReference>